<dbReference type="AlphaFoldDB" id="A0A1R1PZG7"/>
<organism evidence="2 3">
    <name type="scientific">Zancudomyces culisetae</name>
    <name type="common">Gut fungus</name>
    <name type="synonym">Smittium culisetae</name>
    <dbReference type="NCBI Taxonomy" id="1213189"/>
    <lineage>
        <taxon>Eukaryota</taxon>
        <taxon>Fungi</taxon>
        <taxon>Fungi incertae sedis</taxon>
        <taxon>Zoopagomycota</taxon>
        <taxon>Kickxellomycotina</taxon>
        <taxon>Harpellomycetes</taxon>
        <taxon>Harpellales</taxon>
        <taxon>Legeriomycetaceae</taxon>
        <taxon>Zancudomyces</taxon>
    </lineage>
</organism>
<feature type="chain" id="PRO_5012119252" evidence="1">
    <location>
        <begin position="21"/>
        <end position="354"/>
    </location>
</feature>
<reference evidence="3" key="1">
    <citation type="submission" date="2017-01" db="EMBL/GenBank/DDBJ databases">
        <authorList>
            <person name="Wang Y."/>
            <person name="White M."/>
            <person name="Kvist S."/>
            <person name="Moncalvo J.-M."/>
        </authorList>
    </citation>
    <scope>NUCLEOTIDE SEQUENCE [LARGE SCALE GENOMIC DNA]</scope>
    <source>
        <strain evidence="3">COL-18-3</strain>
    </source>
</reference>
<protein>
    <submittedName>
        <fullName evidence="2">Uncharacterized protein</fullName>
    </submittedName>
</protein>
<keyword evidence="1" id="KW-0732">Signal</keyword>
<evidence type="ECO:0000256" key="1">
    <source>
        <dbReference type="SAM" id="SignalP"/>
    </source>
</evidence>
<sequence>MLNKCCVTFCGFILSRCVITCPKCSNDPRALLSSISNIPYAICTTFFSTKLWLHALPDVSNRTAVSARFRSAASILIALLRLSHHCTPSPSFFTSPTSVFDTPVIYLTNIIVTPSICKKSSIRSCILAPSIFNILYNKLSAVSTEIPGKINPFIFCRRFCPVPVPNLTPTPIIPDPTPAPAPASILIHSTPLSICSTPDLSSSFLSPKTSPITCRSPATTASFLFFLFVPLDFTILDSFAILPCSPLAVPFLNTCIFTSSKIDLCRFSTSSSSIALASSVTHVFAITTSFLSGWSTPLIRSPMFFHVFSPVSLPTPTRLLSILDSDNILMVLIVSSLSSINRWSFDSPCFSALF</sequence>
<gene>
    <name evidence="2" type="ORF">AX774_g209</name>
</gene>
<proteinExistence type="predicted"/>
<feature type="signal peptide" evidence="1">
    <location>
        <begin position="1"/>
        <end position="20"/>
    </location>
</feature>
<keyword evidence="3" id="KW-1185">Reference proteome</keyword>
<accession>A0A1R1PZG7</accession>
<name>A0A1R1PZG7_ZANCU</name>
<evidence type="ECO:0000313" key="3">
    <source>
        <dbReference type="Proteomes" id="UP000188320"/>
    </source>
</evidence>
<comment type="caution">
    <text evidence="2">The sequence shown here is derived from an EMBL/GenBank/DDBJ whole genome shotgun (WGS) entry which is preliminary data.</text>
</comment>
<dbReference type="Proteomes" id="UP000188320">
    <property type="component" value="Unassembled WGS sequence"/>
</dbReference>
<dbReference type="EMBL" id="LSSK01000009">
    <property type="protein sequence ID" value="OMH86317.1"/>
    <property type="molecule type" value="Genomic_DNA"/>
</dbReference>
<evidence type="ECO:0000313" key="2">
    <source>
        <dbReference type="EMBL" id="OMH86317.1"/>
    </source>
</evidence>